<organism evidence="1 2">
    <name type="scientific">Cryptolaemus montrouzieri</name>
    <dbReference type="NCBI Taxonomy" id="559131"/>
    <lineage>
        <taxon>Eukaryota</taxon>
        <taxon>Metazoa</taxon>
        <taxon>Ecdysozoa</taxon>
        <taxon>Arthropoda</taxon>
        <taxon>Hexapoda</taxon>
        <taxon>Insecta</taxon>
        <taxon>Pterygota</taxon>
        <taxon>Neoptera</taxon>
        <taxon>Endopterygota</taxon>
        <taxon>Coleoptera</taxon>
        <taxon>Polyphaga</taxon>
        <taxon>Cucujiformia</taxon>
        <taxon>Coccinelloidea</taxon>
        <taxon>Coccinellidae</taxon>
        <taxon>Scymninae</taxon>
        <taxon>Scymnini</taxon>
        <taxon>Cryptolaemus</taxon>
    </lineage>
</organism>
<comment type="caution">
    <text evidence="1">The sequence shown here is derived from an EMBL/GenBank/DDBJ whole genome shotgun (WGS) entry which is preliminary data.</text>
</comment>
<sequence>MDFWYCFQIQKEKLKCSITFGDLLDENGKIIFDGELFEEFRSHLPVASEEFWQTLVNIIFEYERNEDFQVDEGLMEYVLILICWYTDECLSQTEFFSSCSTTALLALQFYFKLMTLVDLKYFKSCIYKSALICLEKFCGHGENLQQLRFLKSMRQFLVFKEISKKYLEMTLVQLCHVIDRTSTKIFTNFSTDETTDLAHEALLCIRSLATQNRHSKAHSMINYTLLHGIRSESCSEQVKRNFRNLLSDLKPILRTDNFSNFQNVFFHVIVKSETVDAMEACRFITNFDEHFFKDTVLKLTTIAVSKEVSNKNNILKLFAHILEHLPTNFYEPSKLEILIHSLYNICVMNCINNDEAITLVARICLLHKQIINKQFEILLSTPTEYIYVENSLPTFCMKFNMHWLDRIKNRNIAVIILRIMSNTYDITSDEKYAGILEMIGNEADPSDLKICIPILVDLLRTSKRKNSKHVAQKIIDIIYSMAIHSSSGSSEFIKTIFQLILEPSEQFMPYKSEIIASLSSQIILNHKVFINKAYELKLFEPHCIKKMISSIMRGDYDGIRFACATVDKVSSPQGEKLIYHLMANPTLLSEAKYIGDLLFIVNSGLKYFISYQRNMNLSPVQRNNLKEFSKLLWRFMLKFSLPYYALGVSQDVMKSLSELTEEPVDFQELFQAVNFELKRALQKLPSDTYSIPIMYSAELICNHDYTVPEECIQLLETILTKTFEVSRSQGSDDNVKMHTKHYYCLVLMVRLSMKHSRLGSKTMNYLKSTRQETHQEFKMHLMDLMYDLCIYVVHNFDEFLEFCFNDLKSIDFSRRKQAATYIEHFIRLDYLKPSMEQYCKFIILLGDPVIEKDIQNLIINFILTNQAMVEKYFLALIMHVNFYSVHLMCPMSPQYMQDMNCIIRANFNKWKVFATLFRSLPLRSKFLILKEICTSFFDKFIRGKMKLEDGIWNVMTDSISVFKIMAYNSLDNIKYEVFYDKGIEEIRKYLIEKTISPEVPLKYPVSDMKSEIPVSETLSYEVFCFHEKRSNEFIF</sequence>
<dbReference type="SUPFAM" id="SSF48371">
    <property type="entry name" value="ARM repeat"/>
    <property type="match status" value="1"/>
</dbReference>
<dbReference type="Proteomes" id="UP001516400">
    <property type="component" value="Unassembled WGS sequence"/>
</dbReference>
<accession>A0ABD2NLK7</accession>
<dbReference type="AlphaFoldDB" id="A0ABD2NLK7"/>
<keyword evidence="2" id="KW-1185">Reference proteome</keyword>
<name>A0ABD2NLK7_9CUCU</name>
<dbReference type="InterPro" id="IPR016024">
    <property type="entry name" value="ARM-type_fold"/>
</dbReference>
<dbReference type="EMBL" id="JABFTP020000124">
    <property type="protein sequence ID" value="KAL3279490.1"/>
    <property type="molecule type" value="Genomic_DNA"/>
</dbReference>
<evidence type="ECO:0000313" key="1">
    <source>
        <dbReference type="EMBL" id="KAL3279490.1"/>
    </source>
</evidence>
<protein>
    <submittedName>
        <fullName evidence="1">Uncharacterized protein</fullName>
    </submittedName>
</protein>
<reference evidence="1 2" key="1">
    <citation type="journal article" date="2021" name="BMC Biol.">
        <title>Horizontally acquired antibacterial genes associated with adaptive radiation of ladybird beetles.</title>
        <authorList>
            <person name="Li H.S."/>
            <person name="Tang X.F."/>
            <person name="Huang Y.H."/>
            <person name="Xu Z.Y."/>
            <person name="Chen M.L."/>
            <person name="Du X.Y."/>
            <person name="Qiu B.Y."/>
            <person name="Chen P.T."/>
            <person name="Zhang W."/>
            <person name="Slipinski A."/>
            <person name="Escalona H.E."/>
            <person name="Waterhouse R.M."/>
            <person name="Zwick A."/>
            <person name="Pang H."/>
        </authorList>
    </citation>
    <scope>NUCLEOTIDE SEQUENCE [LARGE SCALE GENOMIC DNA]</scope>
    <source>
        <strain evidence="1">SYSU2018</strain>
    </source>
</reference>
<proteinExistence type="predicted"/>
<gene>
    <name evidence="1" type="ORF">HHI36_017000</name>
</gene>
<evidence type="ECO:0000313" key="2">
    <source>
        <dbReference type="Proteomes" id="UP001516400"/>
    </source>
</evidence>